<reference evidence="2 3" key="1">
    <citation type="submission" date="2021-03" db="EMBL/GenBank/DDBJ databases">
        <title>Fibrella sp. HMF5405 genome sequencing and assembly.</title>
        <authorList>
            <person name="Kang H."/>
            <person name="Kim H."/>
            <person name="Bae S."/>
            <person name="Joh K."/>
        </authorList>
    </citation>
    <scope>NUCLEOTIDE SEQUENCE [LARGE SCALE GENOMIC DNA]</scope>
    <source>
        <strain evidence="2 3">HMF5405</strain>
    </source>
</reference>
<feature type="transmembrane region" description="Helical" evidence="1">
    <location>
        <begin position="71"/>
        <end position="101"/>
    </location>
</feature>
<keyword evidence="3" id="KW-1185">Reference proteome</keyword>
<keyword evidence="1" id="KW-1133">Transmembrane helix</keyword>
<keyword evidence="1" id="KW-0472">Membrane</keyword>
<name>A0ABS3JEA7_9BACT</name>
<evidence type="ECO:0000313" key="3">
    <source>
        <dbReference type="Proteomes" id="UP000664628"/>
    </source>
</evidence>
<feature type="transmembrane region" description="Helical" evidence="1">
    <location>
        <begin position="205"/>
        <end position="228"/>
    </location>
</feature>
<comment type="caution">
    <text evidence="2">The sequence shown here is derived from an EMBL/GenBank/DDBJ whole genome shotgun (WGS) entry which is preliminary data.</text>
</comment>
<keyword evidence="1" id="KW-0812">Transmembrane</keyword>
<gene>
    <name evidence="2" type="ORF">J2I46_07080</name>
</gene>
<evidence type="ECO:0008006" key="4">
    <source>
        <dbReference type="Google" id="ProtNLM"/>
    </source>
</evidence>
<accession>A0ABS3JEA7</accession>
<feature type="transmembrane region" description="Helical" evidence="1">
    <location>
        <begin position="338"/>
        <end position="358"/>
    </location>
</feature>
<protein>
    <recommendedName>
        <fullName evidence="4">Glycosyltransferase RgtA/B/C/D-like domain-containing protein</fullName>
    </recommendedName>
</protein>
<sequence length="550" mass="62274">MRPVARKTWLFSLLIFVLFAGSFMASLFAKRQLLWMDELLSYLLISDQSLTHLNDAIVSGLDANPPLFANLYWLLAHTVSMNVVFLKSVSVVLFASTLAIFYQYITYFLNRPAVNFVLVTLLAGLTFLNSTLATQIRAYPLFLLLTLLYFVALHQLIRQPWKGSLLLAHTLIGLLVVLTHNFGLFYVAAAGAFFGLLWIWSGSRYYGYALGTFILIGIGWLLIWYPSFAIQARAGQPHSWIPLPTLRSFFSIVGELAPTPSAKLEATGLFSLVVVLRFLGLIALFGFIAIPKLRNGFRYAIADQAFMLYLLAGFLYLTTLIITLAVSLLHTSVFISRYLWPSHLLVIYQLVYAVHYFVGIRSATSQQSVTSRPRTGLFRRFLQGRSVRMAGVWILPVYLVGLAGLLFYQSRKVSLAPTTVMSYVDQLDKRYPVFLESSINFIPVWFYSHKQRPVYFLLDRASAFHPANDLGASVGFHTLEAIRTKYRVAAIKTLTNFNPNQIPHFFVVDEQWNYQIERFIQNGTVRVIQTIPTTMAGITIRECAFTEAAH</sequence>
<feature type="transmembrane region" description="Helical" evidence="1">
    <location>
        <begin position="269"/>
        <end position="293"/>
    </location>
</feature>
<feature type="transmembrane region" description="Helical" evidence="1">
    <location>
        <begin position="113"/>
        <end position="132"/>
    </location>
</feature>
<evidence type="ECO:0000256" key="1">
    <source>
        <dbReference type="SAM" id="Phobius"/>
    </source>
</evidence>
<feature type="transmembrane region" description="Helical" evidence="1">
    <location>
        <begin position="389"/>
        <end position="408"/>
    </location>
</feature>
<organism evidence="2 3">
    <name type="scientific">Fibrella forsythiae</name>
    <dbReference type="NCBI Taxonomy" id="2817061"/>
    <lineage>
        <taxon>Bacteria</taxon>
        <taxon>Pseudomonadati</taxon>
        <taxon>Bacteroidota</taxon>
        <taxon>Cytophagia</taxon>
        <taxon>Cytophagales</taxon>
        <taxon>Spirosomataceae</taxon>
        <taxon>Fibrella</taxon>
    </lineage>
</organism>
<feature type="transmembrane region" description="Helical" evidence="1">
    <location>
        <begin position="138"/>
        <end position="157"/>
    </location>
</feature>
<dbReference type="EMBL" id="JAFMYW010000002">
    <property type="protein sequence ID" value="MBO0948333.1"/>
    <property type="molecule type" value="Genomic_DNA"/>
</dbReference>
<dbReference type="RefSeq" id="WP_207328313.1">
    <property type="nucleotide sequence ID" value="NZ_JAFMYW010000002.1"/>
</dbReference>
<feature type="transmembrane region" description="Helical" evidence="1">
    <location>
        <begin position="305"/>
        <end position="326"/>
    </location>
</feature>
<feature type="transmembrane region" description="Helical" evidence="1">
    <location>
        <begin position="166"/>
        <end position="199"/>
    </location>
</feature>
<proteinExistence type="predicted"/>
<evidence type="ECO:0000313" key="2">
    <source>
        <dbReference type="EMBL" id="MBO0948333.1"/>
    </source>
</evidence>
<dbReference type="Proteomes" id="UP000664628">
    <property type="component" value="Unassembled WGS sequence"/>
</dbReference>